<name>A0ABD2PQP2_9PLAT</name>
<keyword evidence="3" id="KW-1185">Reference proteome</keyword>
<evidence type="ECO:0000313" key="3">
    <source>
        <dbReference type="Proteomes" id="UP001626550"/>
    </source>
</evidence>
<dbReference type="AlphaFoldDB" id="A0ABD2PQP2"/>
<sequence>MLQSEKSRFTVHRVVYLLIVSTMQMGLIYLGIRRYLDFKAKAFDPKFGGGWSHFGMNFALGCILAAITSFSIFVFLSLIRSSNFASECIKIGRDTDYLSLVGNGSLNVNTANHQTKNNAWTSKKSTFPACCDVRGLLWKRLKQNFLPASGFLHVVIALALLMPISVLEGQEISRRAAPD</sequence>
<organism evidence="2 3">
    <name type="scientific">Cichlidogyrus casuarinus</name>
    <dbReference type="NCBI Taxonomy" id="1844966"/>
    <lineage>
        <taxon>Eukaryota</taxon>
        <taxon>Metazoa</taxon>
        <taxon>Spiralia</taxon>
        <taxon>Lophotrochozoa</taxon>
        <taxon>Platyhelminthes</taxon>
        <taxon>Monogenea</taxon>
        <taxon>Monopisthocotylea</taxon>
        <taxon>Dactylogyridea</taxon>
        <taxon>Ancyrocephalidae</taxon>
        <taxon>Cichlidogyrus</taxon>
    </lineage>
</organism>
<protein>
    <submittedName>
        <fullName evidence="2">Uncharacterized protein</fullName>
    </submittedName>
</protein>
<dbReference type="EMBL" id="JBJKFK010003997">
    <property type="protein sequence ID" value="KAL3309373.1"/>
    <property type="molecule type" value="Genomic_DNA"/>
</dbReference>
<keyword evidence="1" id="KW-1133">Transmembrane helix</keyword>
<reference evidence="2 3" key="1">
    <citation type="submission" date="2024-11" db="EMBL/GenBank/DDBJ databases">
        <title>Adaptive evolution of stress response genes in parasites aligns with host niche diversity.</title>
        <authorList>
            <person name="Hahn C."/>
            <person name="Resl P."/>
        </authorList>
    </citation>
    <scope>NUCLEOTIDE SEQUENCE [LARGE SCALE GENOMIC DNA]</scope>
    <source>
        <strain evidence="2">EGGRZ-B1_66</strain>
        <tissue evidence="2">Body</tissue>
    </source>
</reference>
<comment type="caution">
    <text evidence="2">The sequence shown here is derived from an EMBL/GenBank/DDBJ whole genome shotgun (WGS) entry which is preliminary data.</text>
</comment>
<keyword evidence="1" id="KW-0812">Transmembrane</keyword>
<feature type="non-terminal residue" evidence="2">
    <location>
        <position position="179"/>
    </location>
</feature>
<dbReference type="Proteomes" id="UP001626550">
    <property type="component" value="Unassembled WGS sequence"/>
</dbReference>
<feature type="transmembrane region" description="Helical" evidence="1">
    <location>
        <begin position="14"/>
        <end position="36"/>
    </location>
</feature>
<accession>A0ABD2PQP2</accession>
<evidence type="ECO:0000256" key="1">
    <source>
        <dbReference type="SAM" id="Phobius"/>
    </source>
</evidence>
<keyword evidence="1" id="KW-0472">Membrane</keyword>
<feature type="transmembrane region" description="Helical" evidence="1">
    <location>
        <begin position="56"/>
        <end position="79"/>
    </location>
</feature>
<feature type="transmembrane region" description="Helical" evidence="1">
    <location>
        <begin position="144"/>
        <end position="164"/>
    </location>
</feature>
<proteinExistence type="predicted"/>
<evidence type="ECO:0000313" key="2">
    <source>
        <dbReference type="EMBL" id="KAL3309373.1"/>
    </source>
</evidence>
<gene>
    <name evidence="2" type="ORF">Ciccas_012079</name>
</gene>